<dbReference type="EMBL" id="WPCU01000011">
    <property type="protein sequence ID" value="MVA77774.1"/>
    <property type="molecule type" value="Genomic_DNA"/>
</dbReference>
<name>A0A6A9V2G7_9ACTN</name>
<evidence type="ECO:0000313" key="1">
    <source>
        <dbReference type="EMBL" id="MVA77774.1"/>
    </source>
</evidence>
<evidence type="ECO:0008006" key="3">
    <source>
        <dbReference type="Google" id="ProtNLM"/>
    </source>
</evidence>
<comment type="caution">
    <text evidence="1">The sequence shown here is derived from an EMBL/GenBank/DDBJ whole genome shotgun (WGS) entry which is preliminary data.</text>
</comment>
<accession>A0A6A9V2G7</accession>
<protein>
    <recommendedName>
        <fullName evidence="3">RHS repeat-associated core domain-containing protein</fullName>
    </recommendedName>
</protein>
<reference evidence="1 2" key="1">
    <citation type="submission" date="2019-12" db="EMBL/GenBank/DDBJ databases">
        <title>Auraticoccus cholistani sp. nov., an actinomycete isolated from soil of Cholistan desert.</title>
        <authorList>
            <person name="Cheema M.T."/>
        </authorList>
    </citation>
    <scope>NUCLEOTIDE SEQUENCE [LARGE SCALE GENOMIC DNA]</scope>
    <source>
        <strain evidence="1 2">F435</strain>
    </source>
</reference>
<dbReference type="AlphaFoldDB" id="A0A6A9V2G7"/>
<gene>
    <name evidence="1" type="ORF">GC722_17390</name>
</gene>
<dbReference type="InterPro" id="IPR022385">
    <property type="entry name" value="Rhs_assc_core"/>
</dbReference>
<keyword evidence="2" id="KW-1185">Reference proteome</keyword>
<evidence type="ECO:0000313" key="2">
    <source>
        <dbReference type="Proteomes" id="UP000435304"/>
    </source>
</evidence>
<organism evidence="1 2">
    <name type="scientific">Auraticoccus cholistanensis</name>
    <dbReference type="NCBI Taxonomy" id="2656650"/>
    <lineage>
        <taxon>Bacteria</taxon>
        <taxon>Bacillati</taxon>
        <taxon>Actinomycetota</taxon>
        <taxon>Actinomycetes</taxon>
        <taxon>Propionibacteriales</taxon>
        <taxon>Propionibacteriaceae</taxon>
        <taxon>Auraticoccus</taxon>
    </lineage>
</organism>
<dbReference type="PANTHER" id="PTHR32305:SF17">
    <property type="entry name" value="TRNA NUCLEASE WAPA"/>
    <property type="match status" value="1"/>
</dbReference>
<proteinExistence type="predicted"/>
<sequence length="115" mass="11546">MHYGARYYDPTTGTFTQQDSLDAPLDPLNANRYAYAGNDPINNTDPTGYESLSACLHNNVGKTVLGGLAGGAIAGIGGGPAGMVSGAVLGGLGGFVAASAGCGYDAITPDYPEEE</sequence>
<dbReference type="Gene3D" id="2.180.10.10">
    <property type="entry name" value="RHS repeat-associated core"/>
    <property type="match status" value="1"/>
</dbReference>
<dbReference type="PANTHER" id="PTHR32305">
    <property type="match status" value="1"/>
</dbReference>
<dbReference type="Proteomes" id="UP000435304">
    <property type="component" value="Unassembled WGS sequence"/>
</dbReference>
<dbReference type="NCBIfam" id="TIGR03696">
    <property type="entry name" value="Rhs_assc_core"/>
    <property type="match status" value="1"/>
</dbReference>
<dbReference type="InterPro" id="IPR050708">
    <property type="entry name" value="T6SS_VgrG/RHS"/>
</dbReference>